<keyword evidence="14 21" id="KW-0560">Oxidoreductase</keyword>
<reference evidence="21" key="1">
    <citation type="submission" date="2020-10" db="EMBL/GenBank/DDBJ databases">
        <authorList>
            <person name="Gilroy R."/>
        </authorList>
    </citation>
    <scope>NUCLEOTIDE SEQUENCE</scope>
    <source>
        <strain evidence="21">B1-13419</strain>
    </source>
</reference>
<dbReference type="Gene3D" id="3.40.430.10">
    <property type="entry name" value="Dihydrofolate Reductase, subunit A"/>
    <property type="match status" value="1"/>
</dbReference>
<evidence type="ECO:0000256" key="1">
    <source>
        <dbReference type="ARBA" id="ARBA00002151"/>
    </source>
</evidence>
<dbReference type="Pfam" id="PF01872">
    <property type="entry name" value="RibD_C"/>
    <property type="match status" value="1"/>
</dbReference>
<dbReference type="GO" id="GO:0050661">
    <property type="term" value="F:NADP binding"/>
    <property type="evidence" value="ECO:0007669"/>
    <property type="project" value="InterPro"/>
</dbReference>
<feature type="binding site" evidence="17">
    <location>
        <position position="187"/>
    </location>
    <ligand>
        <name>substrate</name>
    </ligand>
</feature>
<keyword evidence="12 18" id="KW-0862">Zinc</keyword>
<feature type="region of interest" description="Disordered" evidence="19">
    <location>
        <begin position="388"/>
        <end position="412"/>
    </location>
</feature>
<dbReference type="EC" id="3.5.4.26" evidence="6"/>
<sequence>MTIEKDIIYMRMAMELAEKGKGFVNPNPLVGAVVVKDDRVIGKGWHRKYGCLHAEREALAACTEDPSGSTMYVTLEPCCHYGKQPPCTEALIAAGISRVVVGIPDPNPLVAGKGVAILREHGIEVECGLLESELKKQNRIFLKYITSGRPWVTMKWAMTLDGKIAACTGDSRWVSGEESRKFAHELRGWNMAIMAGIGTVRADDPMLNCRLDGMRSPVRVIADSNATVSLDSNIVRTARQYRTILAVSGHSEGMDDRIARLADAGVEVMDCGRTADGKVDLGCLFEKLGKAGIDSVLVEGGAELDWSLVESGFVDELYCFIAPKVIGGRSAKGPVGGNGFPKMSEAFGFDIDSVGRKGQDILVHAFPRLINCHSEYGVCHSERSEESVSRCHSERNEESVSRCHSERSEESE</sequence>
<dbReference type="NCBIfam" id="TIGR00227">
    <property type="entry name" value="ribD_Cterm"/>
    <property type="match status" value="1"/>
</dbReference>
<keyword evidence="13 17" id="KW-0521">NADP</keyword>
<feature type="binding site" evidence="18">
    <location>
        <position position="53"/>
    </location>
    <ligand>
        <name>Zn(2+)</name>
        <dbReference type="ChEBI" id="CHEBI:29105"/>
        <note>catalytic</note>
    </ligand>
</feature>
<evidence type="ECO:0000256" key="7">
    <source>
        <dbReference type="ARBA" id="ARBA00013173"/>
    </source>
</evidence>
<feature type="binding site" evidence="17">
    <location>
        <begin position="301"/>
        <end position="307"/>
    </location>
    <ligand>
        <name>NADP(+)</name>
        <dbReference type="ChEBI" id="CHEBI:58349"/>
    </ligand>
</feature>
<evidence type="ECO:0000256" key="6">
    <source>
        <dbReference type="ARBA" id="ARBA00012766"/>
    </source>
</evidence>
<dbReference type="EC" id="1.1.1.193" evidence="7"/>
<evidence type="ECO:0000313" key="22">
    <source>
        <dbReference type="Proteomes" id="UP000823757"/>
    </source>
</evidence>
<evidence type="ECO:0000313" key="21">
    <source>
        <dbReference type="EMBL" id="MBO8473749.1"/>
    </source>
</evidence>
<accession>A0A9D9NHB1</accession>
<feature type="binding site" evidence="17">
    <location>
        <position position="299"/>
    </location>
    <ligand>
        <name>substrate</name>
    </ligand>
</feature>
<evidence type="ECO:0000259" key="20">
    <source>
        <dbReference type="PROSITE" id="PS51747"/>
    </source>
</evidence>
<dbReference type="SUPFAM" id="SSF53927">
    <property type="entry name" value="Cytidine deaminase-like"/>
    <property type="match status" value="1"/>
</dbReference>
<protein>
    <recommendedName>
        <fullName evidence="8">Riboflavin biosynthesis protein RibD</fullName>
        <ecNumber evidence="7">1.1.1.193</ecNumber>
        <ecNumber evidence="6">3.5.4.26</ecNumber>
    </recommendedName>
</protein>
<feature type="active site" description="Proton donor" evidence="16">
    <location>
        <position position="55"/>
    </location>
</feature>
<evidence type="ECO:0000256" key="5">
    <source>
        <dbReference type="ARBA" id="ARBA00007417"/>
    </source>
</evidence>
<evidence type="ECO:0000256" key="18">
    <source>
        <dbReference type="PIRSR" id="PIRSR006769-3"/>
    </source>
</evidence>
<comment type="pathway">
    <text evidence="2">Cofactor biosynthesis; riboflavin biosynthesis; 5-amino-6-(D-ribitylamino)uracil from GTP: step 2/4.</text>
</comment>
<dbReference type="SUPFAM" id="SSF53597">
    <property type="entry name" value="Dihydrofolate reductase-like"/>
    <property type="match status" value="1"/>
</dbReference>
<dbReference type="InterPro" id="IPR002734">
    <property type="entry name" value="RibDG_C"/>
</dbReference>
<feature type="binding site" evidence="17">
    <location>
        <position position="199"/>
    </location>
    <ligand>
        <name>NADP(+)</name>
        <dbReference type="ChEBI" id="CHEBI:58349"/>
    </ligand>
</feature>
<feature type="binding site" evidence="17">
    <location>
        <position position="207"/>
    </location>
    <ligand>
        <name>substrate</name>
    </ligand>
</feature>
<dbReference type="InterPro" id="IPR024072">
    <property type="entry name" value="DHFR-like_dom_sf"/>
</dbReference>
<gene>
    <name evidence="21" type="primary">ribD</name>
    <name evidence="21" type="ORF">IAB91_00455</name>
</gene>
<comment type="cofactor">
    <cofactor evidence="18">
        <name>Zn(2+)</name>
        <dbReference type="ChEBI" id="CHEBI:29105"/>
    </cofactor>
    <text evidence="18">Binds 1 zinc ion.</text>
</comment>
<evidence type="ECO:0000256" key="15">
    <source>
        <dbReference type="ARBA" id="ARBA00023268"/>
    </source>
</evidence>
<comment type="caution">
    <text evidence="21">The sequence shown here is derived from an EMBL/GenBank/DDBJ whole genome shotgun (WGS) entry which is preliminary data.</text>
</comment>
<feature type="binding site" evidence="17">
    <location>
        <position position="173"/>
    </location>
    <ligand>
        <name>NADP(+)</name>
        <dbReference type="ChEBI" id="CHEBI:58349"/>
    </ligand>
</feature>
<dbReference type="NCBIfam" id="TIGR00326">
    <property type="entry name" value="eubact_ribD"/>
    <property type="match status" value="1"/>
</dbReference>
<dbReference type="CDD" id="cd01284">
    <property type="entry name" value="Riboflavin_deaminase-reductase"/>
    <property type="match status" value="1"/>
</dbReference>
<evidence type="ECO:0000256" key="16">
    <source>
        <dbReference type="PIRSR" id="PIRSR006769-1"/>
    </source>
</evidence>
<feature type="binding site" evidence="17">
    <location>
        <position position="171"/>
    </location>
    <ligand>
        <name>substrate</name>
    </ligand>
</feature>
<feature type="binding site" evidence="17">
    <location>
        <position position="224"/>
    </location>
    <ligand>
        <name>NADP(+)</name>
        <dbReference type="ChEBI" id="CHEBI:58349"/>
    </ligand>
</feature>
<dbReference type="InterPro" id="IPR016193">
    <property type="entry name" value="Cytidine_deaminase-like"/>
</dbReference>
<dbReference type="Proteomes" id="UP000823757">
    <property type="component" value="Unassembled WGS sequence"/>
</dbReference>
<dbReference type="InterPro" id="IPR004794">
    <property type="entry name" value="Eubact_RibD"/>
</dbReference>
<dbReference type="AlphaFoldDB" id="A0A9D9NHB1"/>
<evidence type="ECO:0000256" key="3">
    <source>
        <dbReference type="ARBA" id="ARBA00004910"/>
    </source>
</evidence>
<evidence type="ECO:0000256" key="12">
    <source>
        <dbReference type="ARBA" id="ARBA00022833"/>
    </source>
</evidence>
<dbReference type="GO" id="GO:0008703">
    <property type="term" value="F:5-amino-6-(5-phosphoribosylamino)uracil reductase activity"/>
    <property type="evidence" value="ECO:0007669"/>
    <property type="project" value="UniProtKB-EC"/>
</dbReference>
<comment type="similarity">
    <text evidence="4">In the N-terminal section; belongs to the cytidine and deoxycytidylate deaminase family.</text>
</comment>
<feature type="binding site" evidence="18">
    <location>
        <position position="78"/>
    </location>
    <ligand>
        <name>Zn(2+)</name>
        <dbReference type="ChEBI" id="CHEBI:29105"/>
        <note>catalytic</note>
    </ligand>
</feature>
<evidence type="ECO:0000256" key="10">
    <source>
        <dbReference type="ARBA" id="ARBA00022723"/>
    </source>
</evidence>
<feature type="binding site" evidence="17">
    <location>
        <position position="210"/>
    </location>
    <ligand>
        <name>substrate</name>
    </ligand>
</feature>
<evidence type="ECO:0000256" key="14">
    <source>
        <dbReference type="ARBA" id="ARBA00023002"/>
    </source>
</evidence>
<feature type="domain" description="CMP/dCMP-type deaminase" evidence="20">
    <location>
        <begin position="4"/>
        <end position="126"/>
    </location>
</feature>
<evidence type="ECO:0000256" key="11">
    <source>
        <dbReference type="ARBA" id="ARBA00022801"/>
    </source>
</evidence>
<keyword evidence="15" id="KW-0511">Multifunctional enzyme</keyword>
<dbReference type="Pfam" id="PF00383">
    <property type="entry name" value="dCMP_cyt_deam_1"/>
    <property type="match status" value="1"/>
</dbReference>
<dbReference type="GO" id="GO:0008270">
    <property type="term" value="F:zinc ion binding"/>
    <property type="evidence" value="ECO:0007669"/>
    <property type="project" value="InterPro"/>
</dbReference>
<evidence type="ECO:0000256" key="17">
    <source>
        <dbReference type="PIRSR" id="PIRSR006769-2"/>
    </source>
</evidence>
<dbReference type="FunFam" id="3.40.140.10:FF:000025">
    <property type="entry name" value="Riboflavin biosynthesis protein RibD"/>
    <property type="match status" value="1"/>
</dbReference>
<evidence type="ECO:0000256" key="9">
    <source>
        <dbReference type="ARBA" id="ARBA00022619"/>
    </source>
</evidence>
<dbReference type="EMBL" id="JADIMD010000005">
    <property type="protein sequence ID" value="MBO8473749.1"/>
    <property type="molecule type" value="Genomic_DNA"/>
</dbReference>
<dbReference type="InterPro" id="IPR016192">
    <property type="entry name" value="APOBEC/CMP_deaminase_Zn-bd"/>
</dbReference>
<name>A0A9D9NHB1_9BACT</name>
<evidence type="ECO:0000256" key="4">
    <source>
        <dbReference type="ARBA" id="ARBA00005259"/>
    </source>
</evidence>
<dbReference type="InterPro" id="IPR002125">
    <property type="entry name" value="CMP_dCMP_dom"/>
</dbReference>
<feature type="binding site" evidence="18">
    <location>
        <position position="87"/>
    </location>
    <ligand>
        <name>Zn(2+)</name>
        <dbReference type="ChEBI" id="CHEBI:29105"/>
        <note>catalytic</note>
    </ligand>
</feature>
<dbReference type="PANTHER" id="PTHR38011">
    <property type="entry name" value="DIHYDROFOLATE REDUCTASE FAMILY PROTEIN (AFU_ORTHOLOGUE AFUA_8G06820)"/>
    <property type="match status" value="1"/>
</dbReference>
<keyword evidence="10 18" id="KW-0479">Metal-binding</keyword>
<reference evidence="21" key="2">
    <citation type="journal article" date="2021" name="PeerJ">
        <title>Extensive microbial diversity within the chicken gut microbiome revealed by metagenomics and culture.</title>
        <authorList>
            <person name="Gilroy R."/>
            <person name="Ravi A."/>
            <person name="Getino M."/>
            <person name="Pursley I."/>
            <person name="Horton D.L."/>
            <person name="Alikhan N.F."/>
            <person name="Baker D."/>
            <person name="Gharbi K."/>
            <person name="Hall N."/>
            <person name="Watson M."/>
            <person name="Adriaenssens E.M."/>
            <person name="Foster-Nyarko E."/>
            <person name="Jarju S."/>
            <person name="Secka A."/>
            <person name="Antonio M."/>
            <person name="Oren A."/>
            <person name="Chaudhuri R.R."/>
            <person name="La Ragione R."/>
            <person name="Hildebrand F."/>
            <person name="Pallen M.J."/>
        </authorList>
    </citation>
    <scope>NUCLEOTIDE SEQUENCE</scope>
    <source>
        <strain evidence="21">B1-13419</strain>
    </source>
</reference>
<keyword evidence="9" id="KW-0686">Riboflavin biosynthesis</keyword>
<comment type="similarity">
    <text evidence="5">In the C-terminal section; belongs to the HTP reductase family.</text>
</comment>
<dbReference type="PIRSF" id="PIRSF006769">
    <property type="entry name" value="RibD"/>
    <property type="match status" value="1"/>
</dbReference>
<dbReference type="InterPro" id="IPR011549">
    <property type="entry name" value="RibD_C"/>
</dbReference>
<feature type="binding site" evidence="17">
    <location>
        <position position="157"/>
    </location>
    <ligand>
        <name>NADP(+)</name>
        <dbReference type="ChEBI" id="CHEBI:58349"/>
    </ligand>
</feature>
<dbReference type="PANTHER" id="PTHR38011:SF7">
    <property type="entry name" value="2,5-DIAMINO-6-RIBOSYLAMINO-4(3H)-PYRIMIDINONE 5'-PHOSPHATE REDUCTASE"/>
    <property type="match status" value="1"/>
</dbReference>
<dbReference type="GO" id="GO:0008835">
    <property type="term" value="F:diaminohydroxyphosphoribosylaminopyrimidine deaminase activity"/>
    <property type="evidence" value="ECO:0007669"/>
    <property type="project" value="UniProtKB-EC"/>
</dbReference>
<evidence type="ECO:0000256" key="8">
    <source>
        <dbReference type="ARBA" id="ARBA00019930"/>
    </source>
</evidence>
<evidence type="ECO:0000256" key="19">
    <source>
        <dbReference type="SAM" id="MobiDB-lite"/>
    </source>
</evidence>
<evidence type="ECO:0000256" key="2">
    <source>
        <dbReference type="ARBA" id="ARBA00004882"/>
    </source>
</evidence>
<comment type="pathway">
    <text evidence="3">Cofactor biosynthesis; riboflavin biosynthesis; 5-amino-6-(D-ribitylamino)uracil from GTP: step 3/4.</text>
</comment>
<dbReference type="PROSITE" id="PS00903">
    <property type="entry name" value="CYT_DCMP_DEAMINASES_1"/>
    <property type="match status" value="1"/>
</dbReference>
<feature type="binding site" evidence="17">
    <location>
        <position position="203"/>
    </location>
    <ligand>
        <name>substrate</name>
    </ligand>
</feature>
<dbReference type="Gene3D" id="3.40.140.10">
    <property type="entry name" value="Cytidine Deaminase, domain 2"/>
    <property type="match status" value="1"/>
</dbReference>
<comment type="function">
    <text evidence="1">Converts 2,5-diamino-6-(ribosylamino)-4(3h)-pyrimidinone 5'-phosphate into 5-amino-6-(ribosylamino)-2,4(1h,3h)-pyrimidinedione 5'-phosphate.</text>
</comment>
<dbReference type="InterPro" id="IPR050765">
    <property type="entry name" value="Riboflavin_Biosynth_HTPR"/>
</dbReference>
<organism evidence="21 22">
    <name type="scientific">Candidatus Cryptobacteroides faecigallinarum</name>
    <dbReference type="NCBI Taxonomy" id="2840763"/>
    <lineage>
        <taxon>Bacteria</taxon>
        <taxon>Pseudomonadati</taxon>
        <taxon>Bacteroidota</taxon>
        <taxon>Bacteroidia</taxon>
        <taxon>Bacteroidales</taxon>
        <taxon>Candidatus Cryptobacteroides</taxon>
    </lineage>
</organism>
<dbReference type="GO" id="GO:0009231">
    <property type="term" value="P:riboflavin biosynthetic process"/>
    <property type="evidence" value="ECO:0007669"/>
    <property type="project" value="UniProtKB-KW"/>
</dbReference>
<evidence type="ECO:0000256" key="13">
    <source>
        <dbReference type="ARBA" id="ARBA00022857"/>
    </source>
</evidence>
<dbReference type="PROSITE" id="PS51747">
    <property type="entry name" value="CYT_DCMP_DEAMINASES_2"/>
    <property type="match status" value="1"/>
</dbReference>
<proteinExistence type="inferred from homology"/>
<keyword evidence="11 21" id="KW-0378">Hydrolase</keyword>